<dbReference type="PANTHER" id="PTHR30537">
    <property type="entry name" value="HTH-TYPE TRANSCRIPTIONAL REGULATOR"/>
    <property type="match status" value="1"/>
</dbReference>
<dbReference type="PANTHER" id="PTHR30537:SF74">
    <property type="entry name" value="HTH-TYPE TRANSCRIPTIONAL REGULATOR TRPI"/>
    <property type="match status" value="1"/>
</dbReference>
<reference evidence="6 7" key="1">
    <citation type="submission" date="2018-09" db="EMBL/GenBank/DDBJ databases">
        <authorList>
            <person name="Zhu H."/>
        </authorList>
    </citation>
    <scope>NUCLEOTIDE SEQUENCE [LARGE SCALE GENOMIC DNA]</scope>
    <source>
        <strain evidence="6 7">K1W22B-8</strain>
    </source>
</reference>
<dbReference type="InterPro" id="IPR005119">
    <property type="entry name" value="LysR_subst-bd"/>
</dbReference>
<dbReference type="InterPro" id="IPR000847">
    <property type="entry name" value="LysR_HTH_N"/>
</dbReference>
<feature type="domain" description="HTH lysR-type" evidence="5">
    <location>
        <begin position="32"/>
        <end position="89"/>
    </location>
</feature>
<dbReference type="GO" id="GO:0043565">
    <property type="term" value="F:sequence-specific DNA binding"/>
    <property type="evidence" value="ECO:0007669"/>
    <property type="project" value="TreeGrafter"/>
</dbReference>
<name>A0A418WH35_9PROT</name>
<evidence type="ECO:0000313" key="7">
    <source>
        <dbReference type="Proteomes" id="UP000284605"/>
    </source>
</evidence>
<dbReference type="EMBL" id="QYUK01000011">
    <property type="protein sequence ID" value="RJF89179.1"/>
    <property type="molecule type" value="Genomic_DNA"/>
</dbReference>
<gene>
    <name evidence="6" type="ORF">D3874_21190</name>
</gene>
<dbReference type="PROSITE" id="PS50931">
    <property type="entry name" value="HTH_LYSR"/>
    <property type="match status" value="1"/>
</dbReference>
<organism evidence="6 7">
    <name type="scientific">Oleomonas cavernae</name>
    <dbReference type="NCBI Taxonomy" id="2320859"/>
    <lineage>
        <taxon>Bacteria</taxon>
        <taxon>Pseudomonadati</taxon>
        <taxon>Pseudomonadota</taxon>
        <taxon>Alphaproteobacteria</taxon>
        <taxon>Acetobacterales</taxon>
        <taxon>Acetobacteraceae</taxon>
        <taxon>Oleomonas</taxon>
    </lineage>
</organism>
<dbReference type="Gene3D" id="3.40.190.10">
    <property type="entry name" value="Periplasmic binding protein-like II"/>
    <property type="match status" value="2"/>
</dbReference>
<dbReference type="InterPro" id="IPR058163">
    <property type="entry name" value="LysR-type_TF_proteobact-type"/>
</dbReference>
<evidence type="ECO:0000313" key="6">
    <source>
        <dbReference type="EMBL" id="RJF89179.1"/>
    </source>
</evidence>
<keyword evidence="2" id="KW-0805">Transcription regulation</keyword>
<evidence type="ECO:0000256" key="4">
    <source>
        <dbReference type="ARBA" id="ARBA00023163"/>
    </source>
</evidence>
<keyword evidence="7" id="KW-1185">Reference proteome</keyword>
<evidence type="ECO:0000256" key="1">
    <source>
        <dbReference type="ARBA" id="ARBA00009437"/>
    </source>
</evidence>
<dbReference type="Pfam" id="PF00126">
    <property type="entry name" value="HTH_1"/>
    <property type="match status" value="1"/>
</dbReference>
<dbReference type="Gene3D" id="1.10.10.10">
    <property type="entry name" value="Winged helix-like DNA-binding domain superfamily/Winged helix DNA-binding domain"/>
    <property type="match status" value="1"/>
</dbReference>
<comment type="similarity">
    <text evidence="1">Belongs to the LysR transcriptional regulatory family.</text>
</comment>
<dbReference type="InterPro" id="IPR036390">
    <property type="entry name" value="WH_DNA-bd_sf"/>
</dbReference>
<dbReference type="GO" id="GO:0003700">
    <property type="term" value="F:DNA-binding transcription factor activity"/>
    <property type="evidence" value="ECO:0007669"/>
    <property type="project" value="InterPro"/>
</dbReference>
<dbReference type="Pfam" id="PF03466">
    <property type="entry name" value="LysR_substrate"/>
    <property type="match status" value="1"/>
</dbReference>
<dbReference type="Proteomes" id="UP000284605">
    <property type="component" value="Unassembled WGS sequence"/>
</dbReference>
<dbReference type="SUPFAM" id="SSF53850">
    <property type="entry name" value="Periplasmic binding protein-like II"/>
    <property type="match status" value="1"/>
</dbReference>
<dbReference type="PRINTS" id="PR00039">
    <property type="entry name" value="HTHLYSR"/>
</dbReference>
<protein>
    <submittedName>
        <fullName evidence="6">LysR family transcriptional regulator</fullName>
    </submittedName>
</protein>
<dbReference type="AlphaFoldDB" id="A0A418WH35"/>
<accession>A0A418WH35</accession>
<dbReference type="InterPro" id="IPR036388">
    <property type="entry name" value="WH-like_DNA-bd_sf"/>
</dbReference>
<proteinExistence type="inferred from homology"/>
<evidence type="ECO:0000256" key="3">
    <source>
        <dbReference type="ARBA" id="ARBA00023125"/>
    </source>
</evidence>
<dbReference type="GO" id="GO:0006351">
    <property type="term" value="P:DNA-templated transcription"/>
    <property type="evidence" value="ECO:0007669"/>
    <property type="project" value="TreeGrafter"/>
</dbReference>
<keyword evidence="3" id="KW-0238">DNA-binding</keyword>
<sequence length="202" mass="21427">MPRVAPPPGSSSHELISFSHEVGALIGRGNLPSLNALRAFEVAGRLQSFSKAAGELGVTQGAISRQIKLLEGQLGIDLFHRTATGAVLTVEGAKFLPVLTQSFHRMAEAAAALHDDPGRLALGAPPSFGMRWVMPRLSRFQAENPRIDARLTITTDEIGDLPGFDAAVHYGATPPPGFYALRLAGERLIPVAAPRLIDGNPP</sequence>
<keyword evidence="4" id="KW-0804">Transcription</keyword>
<evidence type="ECO:0000256" key="2">
    <source>
        <dbReference type="ARBA" id="ARBA00023015"/>
    </source>
</evidence>
<evidence type="ECO:0000259" key="5">
    <source>
        <dbReference type="PROSITE" id="PS50931"/>
    </source>
</evidence>
<dbReference type="SUPFAM" id="SSF46785">
    <property type="entry name" value="Winged helix' DNA-binding domain"/>
    <property type="match status" value="1"/>
</dbReference>
<comment type="caution">
    <text evidence="6">The sequence shown here is derived from an EMBL/GenBank/DDBJ whole genome shotgun (WGS) entry which is preliminary data.</text>
</comment>